<keyword evidence="7 10" id="KW-0472">Membrane</keyword>
<keyword evidence="5 10" id="KW-0552">Olfaction</keyword>
<keyword evidence="6 10" id="KW-1133">Transmembrane helix</keyword>
<dbReference type="AlphaFoldDB" id="A0A6M6DLW6"/>
<feature type="transmembrane region" description="Helical" evidence="10">
    <location>
        <begin position="31"/>
        <end position="60"/>
    </location>
</feature>
<keyword evidence="4 10" id="KW-0812">Transmembrane</keyword>
<dbReference type="Pfam" id="PF02949">
    <property type="entry name" value="7tm_6"/>
    <property type="match status" value="1"/>
</dbReference>
<dbReference type="GO" id="GO:0005549">
    <property type="term" value="F:odorant binding"/>
    <property type="evidence" value="ECO:0007669"/>
    <property type="project" value="InterPro"/>
</dbReference>
<evidence type="ECO:0000256" key="9">
    <source>
        <dbReference type="ARBA" id="ARBA00023224"/>
    </source>
</evidence>
<evidence type="ECO:0000256" key="5">
    <source>
        <dbReference type="ARBA" id="ARBA00022725"/>
    </source>
</evidence>
<organism evidence="11">
    <name type="scientific">Ceracris kiangsu</name>
    <name type="common">Yellow-spined bamboo locust</name>
    <name type="synonym">Rammeacris kiangsu</name>
    <dbReference type="NCBI Taxonomy" id="227354"/>
    <lineage>
        <taxon>Eukaryota</taxon>
        <taxon>Metazoa</taxon>
        <taxon>Ecdysozoa</taxon>
        <taxon>Arthropoda</taxon>
        <taxon>Hexapoda</taxon>
        <taxon>Insecta</taxon>
        <taxon>Pterygota</taxon>
        <taxon>Neoptera</taxon>
        <taxon>Polyneoptera</taxon>
        <taxon>Orthoptera</taxon>
        <taxon>Caelifera</taxon>
        <taxon>Acrididea</taxon>
        <taxon>Acridomorpha</taxon>
        <taxon>Acridoidea</taxon>
        <taxon>Acrididae</taxon>
        <taxon>Gomphocerinae</taxon>
        <taxon>Ceracris</taxon>
    </lineage>
</organism>
<name>A0A6M6DLW6_CERKI</name>
<evidence type="ECO:0000256" key="4">
    <source>
        <dbReference type="ARBA" id="ARBA00022692"/>
    </source>
</evidence>
<dbReference type="GO" id="GO:0004984">
    <property type="term" value="F:olfactory receptor activity"/>
    <property type="evidence" value="ECO:0007669"/>
    <property type="project" value="InterPro"/>
</dbReference>
<evidence type="ECO:0000256" key="1">
    <source>
        <dbReference type="ARBA" id="ARBA00004651"/>
    </source>
</evidence>
<reference evidence="11" key="1">
    <citation type="submission" date="2020-01" db="EMBL/GenBank/DDBJ databases">
        <title>Identification and Expression Profiles Analysis of Chemosensory Genes from the Antennal Transcriptome of Ceracris kiangsu Tsai (Orthoptera: Acrididae).</title>
        <authorList>
            <person name="Li R."/>
            <person name="Jiang G.-f."/>
        </authorList>
    </citation>
    <scope>NUCLEOTIDE SEQUENCE</scope>
</reference>
<sequence>MERRDDEATEGRVLTWRETADSVLKYNIRQLCVFGVWPLPGSALFHAYTVFVCAIGLAGLAQDLAGVYACWDDLQEVTMALIHILSVSSGFVKLAYFVCRRPVLNALVRRTGQLVSAQRHFCDSDERLRATFRASHRKAVYITLLAYGYLSVQGCIWFPLPMIAYPGERKLPFMQMPGATTGSIYVYVLLYSLQCLSSMFVTFIGVTVDCFFAVVMIHTAVQFRILNARIEALRPDVAGSASTRITVNDQSKYHDNMYNQLCQCIQTHQRLLRFVRYLDSVMNPVAMTQFTFGVMVVGITLFQASDSPSSSTIFKCATWLPMPGTQIFMYCWGAHDVIDQGEAVGGALYRCGWVDAGGSLKRAMLIIMSCARKPVSLTAGRVYAINRATFISLMNAAYSYYTLLRQVNGRE</sequence>
<feature type="transmembrane region" description="Helical" evidence="10">
    <location>
        <begin position="184"/>
        <end position="217"/>
    </location>
</feature>
<evidence type="ECO:0000256" key="8">
    <source>
        <dbReference type="ARBA" id="ARBA00023170"/>
    </source>
</evidence>
<dbReference type="PANTHER" id="PTHR21137">
    <property type="entry name" value="ODORANT RECEPTOR"/>
    <property type="match status" value="1"/>
</dbReference>
<dbReference type="PANTHER" id="PTHR21137:SF35">
    <property type="entry name" value="ODORANT RECEPTOR 19A-RELATED"/>
    <property type="match status" value="1"/>
</dbReference>
<keyword evidence="8 10" id="KW-0675">Receptor</keyword>
<evidence type="ECO:0000256" key="10">
    <source>
        <dbReference type="RuleBase" id="RU351113"/>
    </source>
</evidence>
<evidence type="ECO:0000256" key="7">
    <source>
        <dbReference type="ARBA" id="ARBA00023136"/>
    </source>
</evidence>
<comment type="similarity">
    <text evidence="10">Belongs to the insect chemoreceptor superfamily. Heteromeric odorant receptor channel (TC 1.A.69) family.</text>
</comment>
<evidence type="ECO:0000256" key="3">
    <source>
        <dbReference type="ARBA" id="ARBA00022606"/>
    </source>
</evidence>
<dbReference type="GO" id="GO:0007165">
    <property type="term" value="P:signal transduction"/>
    <property type="evidence" value="ECO:0007669"/>
    <property type="project" value="UniProtKB-KW"/>
</dbReference>
<feature type="transmembrane region" description="Helical" evidence="10">
    <location>
        <begin position="139"/>
        <end position="164"/>
    </location>
</feature>
<comment type="caution">
    <text evidence="10">Lacks conserved residue(s) required for the propagation of feature annotation.</text>
</comment>
<dbReference type="GO" id="GO:0005886">
    <property type="term" value="C:plasma membrane"/>
    <property type="evidence" value="ECO:0007669"/>
    <property type="project" value="UniProtKB-SubCell"/>
</dbReference>
<evidence type="ECO:0000313" key="11">
    <source>
        <dbReference type="EMBL" id="QJX74313.1"/>
    </source>
</evidence>
<dbReference type="InterPro" id="IPR004117">
    <property type="entry name" value="7tm6_olfct_rcpt"/>
</dbReference>
<feature type="transmembrane region" description="Helical" evidence="10">
    <location>
        <begin position="80"/>
        <end position="99"/>
    </location>
</feature>
<evidence type="ECO:0000256" key="6">
    <source>
        <dbReference type="ARBA" id="ARBA00022989"/>
    </source>
</evidence>
<keyword evidence="9 10" id="KW-0807">Transducer</keyword>
<proteinExistence type="evidence at transcript level"/>
<comment type="subcellular location">
    <subcellularLocation>
        <location evidence="1 10">Cell membrane</location>
        <topology evidence="1 10">Multi-pass membrane protein</topology>
    </subcellularLocation>
</comment>
<evidence type="ECO:0000256" key="2">
    <source>
        <dbReference type="ARBA" id="ARBA00022475"/>
    </source>
</evidence>
<keyword evidence="2" id="KW-1003">Cell membrane</keyword>
<dbReference type="EMBL" id="MT072585">
    <property type="protein sequence ID" value="QJX74313.1"/>
    <property type="molecule type" value="mRNA"/>
</dbReference>
<protein>
    <recommendedName>
        <fullName evidence="10">Odorant receptor</fullName>
    </recommendedName>
</protein>
<accession>A0A6M6DLW6</accession>
<keyword evidence="3 10" id="KW-0716">Sensory transduction</keyword>